<name>A0A4Z0BPV6_9BURK</name>
<comment type="caution">
    <text evidence="2">The sequence shown here is derived from an EMBL/GenBank/DDBJ whole genome shotgun (WGS) entry which is preliminary data.</text>
</comment>
<gene>
    <name evidence="2" type="ORF">EZ242_10480</name>
</gene>
<feature type="domain" description="DUF4136" evidence="1">
    <location>
        <begin position="42"/>
        <end position="190"/>
    </location>
</feature>
<reference evidence="2 3" key="1">
    <citation type="submission" date="2019-03" db="EMBL/GenBank/DDBJ databases">
        <title>Ramlibacter rhizophilus CCTCC AB2015357, whole genome shotgun sequence.</title>
        <authorList>
            <person name="Zhang X."/>
            <person name="Feng G."/>
            <person name="Zhu H."/>
        </authorList>
    </citation>
    <scope>NUCLEOTIDE SEQUENCE [LARGE SCALE GENOMIC DNA]</scope>
    <source>
        <strain evidence="2 3">CCTCC AB2015357</strain>
    </source>
</reference>
<organism evidence="2 3">
    <name type="scientific">Ramlibacter rhizophilus</name>
    <dbReference type="NCBI Taxonomy" id="1781167"/>
    <lineage>
        <taxon>Bacteria</taxon>
        <taxon>Pseudomonadati</taxon>
        <taxon>Pseudomonadota</taxon>
        <taxon>Betaproteobacteria</taxon>
        <taxon>Burkholderiales</taxon>
        <taxon>Comamonadaceae</taxon>
        <taxon>Ramlibacter</taxon>
    </lineage>
</organism>
<dbReference type="PROSITE" id="PS51257">
    <property type="entry name" value="PROKAR_LIPOPROTEIN"/>
    <property type="match status" value="1"/>
</dbReference>
<proteinExistence type="predicted"/>
<protein>
    <submittedName>
        <fullName evidence="2">DUF4136 domain-containing protein</fullName>
    </submittedName>
</protein>
<dbReference type="AlphaFoldDB" id="A0A4Z0BPV6"/>
<keyword evidence="3" id="KW-1185">Reference proteome</keyword>
<dbReference type="EMBL" id="SMLL01000004">
    <property type="protein sequence ID" value="TFZ00019.1"/>
    <property type="molecule type" value="Genomic_DNA"/>
</dbReference>
<dbReference type="Pfam" id="PF13590">
    <property type="entry name" value="DUF4136"/>
    <property type="match status" value="1"/>
</dbReference>
<dbReference type="OrthoDB" id="8687009at2"/>
<evidence type="ECO:0000313" key="2">
    <source>
        <dbReference type="EMBL" id="TFZ00019.1"/>
    </source>
</evidence>
<evidence type="ECO:0000313" key="3">
    <source>
        <dbReference type="Proteomes" id="UP000297564"/>
    </source>
</evidence>
<dbReference type="Proteomes" id="UP000297564">
    <property type="component" value="Unassembled WGS sequence"/>
</dbReference>
<evidence type="ECO:0000259" key="1">
    <source>
        <dbReference type="Pfam" id="PF13590"/>
    </source>
</evidence>
<sequence length="208" mass="22808">MRWGGVVLLLASALLSGCAVGYRLDNAVQSFSSLQALPPSPTYRFEWLPSQRGRPEQVALESFADQALFQAGLRRDDASPRYAVQLDASTQRMLSPWADPWLGWGGGWHPGWGVGLGTGYNRGLALGLGIGGPFFPRNDQIWYHREVRVLLRDLQTNQVVYETRAINDGPWLDSASVFPAMFTAALQGFPTPPPGVRRVDIQVGGKQG</sequence>
<dbReference type="InterPro" id="IPR025411">
    <property type="entry name" value="DUF4136"/>
</dbReference>
<accession>A0A4Z0BPV6</accession>